<dbReference type="GO" id="GO:0000400">
    <property type="term" value="F:four-way junction DNA binding"/>
    <property type="evidence" value="ECO:0007669"/>
    <property type="project" value="TreeGrafter"/>
</dbReference>
<dbReference type="CDD" id="cd19490">
    <property type="entry name" value="XRCC2"/>
    <property type="match status" value="1"/>
</dbReference>
<dbReference type="Gene3D" id="3.40.50.300">
    <property type="entry name" value="P-loop containing nucleotide triphosphate hydrolases"/>
    <property type="match status" value="1"/>
</dbReference>
<reference evidence="2 3" key="1">
    <citation type="journal article" date="2018" name="Nat. Ecol. Evol.">
        <title>Shark genomes provide insights into elasmobranch evolution and the origin of vertebrates.</title>
        <authorList>
            <person name="Hara Y"/>
            <person name="Yamaguchi K"/>
            <person name="Onimaru K"/>
            <person name="Kadota M"/>
            <person name="Koyanagi M"/>
            <person name="Keeley SD"/>
            <person name="Tatsumi K"/>
            <person name="Tanaka K"/>
            <person name="Motone F"/>
            <person name="Kageyama Y"/>
            <person name="Nozu R"/>
            <person name="Adachi N"/>
            <person name="Nishimura O"/>
            <person name="Nakagawa R"/>
            <person name="Tanegashima C"/>
            <person name="Kiyatake I"/>
            <person name="Matsumoto R"/>
            <person name="Murakumo K"/>
            <person name="Nishida K"/>
            <person name="Terakita A"/>
            <person name="Kuratani S"/>
            <person name="Sato K"/>
            <person name="Hyodo S Kuraku.S."/>
        </authorList>
    </citation>
    <scope>NUCLEOTIDE SEQUENCE [LARGE SCALE GENOMIC DNA]</scope>
</reference>
<keyword evidence="3" id="KW-1185">Reference proteome</keyword>
<dbReference type="GO" id="GO:0140664">
    <property type="term" value="F:ATP-dependent DNA damage sensor activity"/>
    <property type="evidence" value="ECO:0007669"/>
    <property type="project" value="InterPro"/>
</dbReference>
<dbReference type="GO" id="GO:0005524">
    <property type="term" value="F:ATP binding"/>
    <property type="evidence" value="ECO:0007669"/>
    <property type="project" value="InterPro"/>
</dbReference>
<dbReference type="GO" id="GO:0000724">
    <property type="term" value="P:double-strand break repair via homologous recombination"/>
    <property type="evidence" value="ECO:0007669"/>
    <property type="project" value="InterPro"/>
</dbReference>
<organism evidence="2 3">
    <name type="scientific">Scyliorhinus torazame</name>
    <name type="common">Cloudy catshark</name>
    <name type="synonym">Catulus torazame</name>
    <dbReference type="NCBI Taxonomy" id="75743"/>
    <lineage>
        <taxon>Eukaryota</taxon>
        <taxon>Metazoa</taxon>
        <taxon>Chordata</taxon>
        <taxon>Craniata</taxon>
        <taxon>Vertebrata</taxon>
        <taxon>Chondrichthyes</taxon>
        <taxon>Elasmobranchii</taxon>
        <taxon>Galeomorphii</taxon>
        <taxon>Galeoidea</taxon>
        <taxon>Carcharhiniformes</taxon>
        <taxon>Scyliorhinidae</taxon>
        <taxon>Scyliorhinus</taxon>
    </lineage>
</organism>
<dbReference type="OMA" id="THRIFFS"/>
<dbReference type="EMBL" id="BFAA01009999">
    <property type="protein sequence ID" value="GCB75992.1"/>
    <property type="molecule type" value="Genomic_DNA"/>
</dbReference>
<dbReference type="PANTHER" id="PTHR46644:SF2">
    <property type="entry name" value="DNA REPAIR PROTEIN XRCC2"/>
    <property type="match status" value="1"/>
</dbReference>
<dbReference type="InterPro" id="IPR027417">
    <property type="entry name" value="P-loop_NTPase"/>
</dbReference>
<dbReference type="GO" id="GO:0005813">
    <property type="term" value="C:centrosome"/>
    <property type="evidence" value="ECO:0007669"/>
    <property type="project" value="TreeGrafter"/>
</dbReference>
<dbReference type="InterPro" id="IPR020588">
    <property type="entry name" value="RecA_ATP-bd"/>
</dbReference>
<comment type="caution">
    <text evidence="2">The sequence shown here is derived from an EMBL/GenBank/DDBJ whole genome shotgun (WGS) entry which is preliminary data.</text>
</comment>
<evidence type="ECO:0000259" key="1">
    <source>
        <dbReference type="PROSITE" id="PS50162"/>
    </source>
</evidence>
<dbReference type="InterPro" id="IPR030547">
    <property type="entry name" value="XRCC2"/>
</dbReference>
<dbReference type="GO" id="GO:0005657">
    <property type="term" value="C:replication fork"/>
    <property type="evidence" value="ECO:0007669"/>
    <property type="project" value="InterPro"/>
</dbReference>
<dbReference type="AlphaFoldDB" id="A0A401PSA4"/>
<feature type="domain" description="RecA family profile 1" evidence="1">
    <location>
        <begin position="16"/>
        <end position="197"/>
    </location>
</feature>
<protein>
    <recommendedName>
        <fullName evidence="1">RecA family profile 1 domain-containing protein</fullName>
    </recommendedName>
</protein>
<gene>
    <name evidence="2" type="ORF">scyTo_0016503</name>
</gene>
<dbReference type="SUPFAM" id="SSF52540">
    <property type="entry name" value="P-loop containing nucleoside triphosphate hydrolases"/>
    <property type="match status" value="1"/>
</dbReference>
<dbReference type="PANTHER" id="PTHR46644">
    <property type="entry name" value="DNA REPAIR PROTEIN XRCC2"/>
    <property type="match status" value="1"/>
</dbReference>
<dbReference type="Pfam" id="PF08423">
    <property type="entry name" value="Rad51"/>
    <property type="match status" value="1"/>
</dbReference>
<dbReference type="PROSITE" id="PS50162">
    <property type="entry name" value="RECA_2"/>
    <property type="match status" value="1"/>
</dbReference>
<dbReference type="GO" id="GO:0033063">
    <property type="term" value="C:Rad51B-Rad51C-Rad51D-XRCC2 complex"/>
    <property type="evidence" value="ECO:0007669"/>
    <property type="project" value="InterPro"/>
</dbReference>
<dbReference type="STRING" id="75743.A0A401PSA4"/>
<sequence length="284" mass="31928">MTNDFRQNESGTELLARLKGRSSLKHLEPRLFTEDGFPSHGDTVEFHGPEGAGKTEMLYHLVASCILPESTGGLQVEVLFIDTDYHFDMLRLVAILEHRLVQSTEELVKECLGRLFLVHCSSSTQLLLLLHSLETLVCSHPALCLLIVDSMSAFYWIDRLNGGESFSQQEANLRRCVECLERLLDEYQLVLLATTQALMRGPVPGAGRPDEAATAAWQPPLAAVAEYKPYLCKSWQKLVKRRFIFSKNASRDNKQEFAIVSLQPRNITVTRCSFIITDGGVQFL</sequence>
<dbReference type="OrthoDB" id="420422at2759"/>
<dbReference type="InterPro" id="IPR013632">
    <property type="entry name" value="Rad51_C"/>
</dbReference>
<evidence type="ECO:0000313" key="3">
    <source>
        <dbReference type="Proteomes" id="UP000288216"/>
    </source>
</evidence>
<name>A0A401PSA4_SCYTO</name>
<evidence type="ECO:0000313" key="2">
    <source>
        <dbReference type="EMBL" id="GCB75992.1"/>
    </source>
</evidence>
<dbReference type="GO" id="GO:0042148">
    <property type="term" value="P:DNA strand invasion"/>
    <property type="evidence" value="ECO:0007669"/>
    <property type="project" value="TreeGrafter"/>
</dbReference>
<accession>A0A401PSA4</accession>
<proteinExistence type="predicted"/>
<dbReference type="Proteomes" id="UP000288216">
    <property type="component" value="Unassembled WGS sequence"/>
</dbReference>